<dbReference type="GO" id="GO:0005829">
    <property type="term" value="C:cytosol"/>
    <property type="evidence" value="ECO:0007669"/>
    <property type="project" value="TreeGrafter"/>
</dbReference>
<comment type="caution">
    <text evidence="1">The sequence shown here is derived from an EMBL/GenBank/DDBJ whole genome shotgun (WGS) entry which is preliminary data.</text>
</comment>
<protein>
    <submittedName>
        <fullName evidence="1">HAD family hydrolase</fullName>
    </submittedName>
</protein>
<keyword evidence="2" id="KW-1185">Reference proteome</keyword>
<dbReference type="GO" id="GO:0006281">
    <property type="term" value="P:DNA repair"/>
    <property type="evidence" value="ECO:0007669"/>
    <property type="project" value="TreeGrafter"/>
</dbReference>
<dbReference type="InterPro" id="IPR041492">
    <property type="entry name" value="HAD_2"/>
</dbReference>
<dbReference type="PANTHER" id="PTHR43434:SF24">
    <property type="entry name" value="HYDROLASE-RELATED"/>
    <property type="match status" value="1"/>
</dbReference>
<gene>
    <name evidence="1" type="ORF">D3218_09350</name>
</gene>
<dbReference type="GO" id="GO:0008967">
    <property type="term" value="F:phosphoglycolate phosphatase activity"/>
    <property type="evidence" value="ECO:0007669"/>
    <property type="project" value="TreeGrafter"/>
</dbReference>
<dbReference type="SFLD" id="SFLDS00003">
    <property type="entry name" value="Haloacid_Dehalogenase"/>
    <property type="match status" value="1"/>
</dbReference>
<dbReference type="RefSeq" id="WP_119539753.1">
    <property type="nucleotide sequence ID" value="NZ_QYRN01000004.1"/>
</dbReference>
<dbReference type="InterPro" id="IPR050155">
    <property type="entry name" value="HAD-like_hydrolase_sf"/>
</dbReference>
<dbReference type="Proteomes" id="UP000265750">
    <property type="component" value="Unassembled WGS sequence"/>
</dbReference>
<reference evidence="2" key="1">
    <citation type="submission" date="2018-09" db="EMBL/GenBank/DDBJ databases">
        <authorList>
            <person name="Tuo L."/>
        </authorList>
    </citation>
    <scope>NUCLEOTIDE SEQUENCE [LARGE SCALE GENOMIC DNA]</scope>
    <source>
        <strain evidence="2">M2BS4Y-1</strain>
    </source>
</reference>
<dbReference type="NCBIfam" id="TIGR01549">
    <property type="entry name" value="HAD-SF-IA-v1"/>
    <property type="match status" value="1"/>
</dbReference>
<evidence type="ECO:0000313" key="2">
    <source>
        <dbReference type="Proteomes" id="UP000265750"/>
    </source>
</evidence>
<accession>A0A3A1WMD3</accession>
<dbReference type="InterPro" id="IPR023198">
    <property type="entry name" value="PGP-like_dom2"/>
</dbReference>
<dbReference type="OrthoDB" id="9782449at2"/>
<evidence type="ECO:0000313" key="1">
    <source>
        <dbReference type="EMBL" id="RIY01538.1"/>
    </source>
</evidence>
<dbReference type="InterPro" id="IPR006439">
    <property type="entry name" value="HAD-SF_hydro_IA"/>
</dbReference>
<dbReference type="InterPro" id="IPR023214">
    <property type="entry name" value="HAD_sf"/>
</dbReference>
<dbReference type="Pfam" id="PF13419">
    <property type="entry name" value="HAD_2"/>
    <property type="match status" value="1"/>
</dbReference>
<proteinExistence type="predicted"/>
<dbReference type="EMBL" id="QYRN01000004">
    <property type="protein sequence ID" value="RIY01538.1"/>
    <property type="molecule type" value="Genomic_DNA"/>
</dbReference>
<name>A0A3A1WMD3_9HYPH</name>
<dbReference type="AlphaFoldDB" id="A0A3A1WMD3"/>
<dbReference type="Gene3D" id="1.10.150.240">
    <property type="entry name" value="Putative phosphatase, domain 2"/>
    <property type="match status" value="1"/>
</dbReference>
<organism evidence="1 2">
    <name type="scientific">Aureimonas flava</name>
    <dbReference type="NCBI Taxonomy" id="2320271"/>
    <lineage>
        <taxon>Bacteria</taxon>
        <taxon>Pseudomonadati</taxon>
        <taxon>Pseudomonadota</taxon>
        <taxon>Alphaproteobacteria</taxon>
        <taxon>Hyphomicrobiales</taxon>
        <taxon>Aurantimonadaceae</taxon>
        <taxon>Aureimonas</taxon>
    </lineage>
</organism>
<dbReference type="SUPFAM" id="SSF56784">
    <property type="entry name" value="HAD-like"/>
    <property type="match status" value="1"/>
</dbReference>
<keyword evidence="1" id="KW-0378">Hydrolase</keyword>
<dbReference type="InterPro" id="IPR036412">
    <property type="entry name" value="HAD-like_sf"/>
</dbReference>
<dbReference type="PANTHER" id="PTHR43434">
    <property type="entry name" value="PHOSPHOGLYCOLATE PHOSPHATASE"/>
    <property type="match status" value="1"/>
</dbReference>
<dbReference type="Gene3D" id="3.40.50.1000">
    <property type="entry name" value="HAD superfamily/HAD-like"/>
    <property type="match status" value="1"/>
</dbReference>
<sequence length="229" mass="23733">MRAILFDCDGTLADSFGLICETMRRCFALAGLPEPDDAATAGVIGLSLDLAIHRLAPTVAADALPALVETYRQAFHEVRAEGGFPERLFPGIEPMLRALASRDDVLLGMVTGKSRRGVRSVVSVHALEGVFPAVRTADDCPSKPHPAMVLECCGDLGVRPEDTLVVGDAIYDMQMAVAAGATGWGVAWGAQPAEALISAGASGVSATVAELTAALDLWLAGAPVASKHA</sequence>
<dbReference type="SFLD" id="SFLDG01129">
    <property type="entry name" value="C1.5:_HAD__Beta-PGM__Phosphata"/>
    <property type="match status" value="1"/>
</dbReference>